<evidence type="ECO:0000256" key="16">
    <source>
        <dbReference type="SAM" id="MobiDB-lite"/>
    </source>
</evidence>
<evidence type="ECO:0000256" key="6">
    <source>
        <dbReference type="ARBA" id="ARBA00022525"/>
    </source>
</evidence>
<keyword evidence="14" id="KW-0325">Glycoprotein</keyword>
<keyword evidence="9" id="KW-0812">Transmembrane</keyword>
<dbReference type="GO" id="GO:0032190">
    <property type="term" value="F:acrosin binding"/>
    <property type="evidence" value="ECO:0007669"/>
    <property type="project" value="TreeGrafter"/>
</dbReference>
<reference evidence="19 20" key="1">
    <citation type="journal article" date="2021" name="G3 (Bethesda)">
        <title>Improved contiguity of the threespine stickleback genome using long-read sequencing.</title>
        <authorList>
            <person name="Nath S."/>
            <person name="Shaw D.E."/>
            <person name="White M.A."/>
        </authorList>
    </citation>
    <scope>NUCLEOTIDE SEQUENCE [LARGE SCALE GENOMIC DNA]</scope>
    <source>
        <strain evidence="19 20">Lake Benthic</strain>
    </source>
</reference>
<keyword evidence="6" id="KW-0964">Secreted</keyword>
<feature type="compositionally biased region" description="Pro residues" evidence="16">
    <location>
        <begin position="65"/>
        <end position="75"/>
    </location>
</feature>
<dbReference type="GO" id="GO:0007339">
    <property type="term" value="P:binding of sperm to zona pellucida"/>
    <property type="evidence" value="ECO:0007669"/>
    <property type="project" value="TreeGrafter"/>
</dbReference>
<dbReference type="RefSeq" id="XP_040054834.1">
    <property type="nucleotide sequence ID" value="XM_040198900.1"/>
</dbReference>
<keyword evidence="5" id="KW-1003">Cell membrane</keyword>
<dbReference type="GO" id="GO:0035803">
    <property type="term" value="P:egg coat formation"/>
    <property type="evidence" value="ECO:0007669"/>
    <property type="project" value="TreeGrafter"/>
</dbReference>
<evidence type="ECO:0000256" key="3">
    <source>
        <dbReference type="ARBA" id="ARBA00006735"/>
    </source>
</evidence>
<reference evidence="19" key="3">
    <citation type="submission" date="2025-09" db="UniProtKB">
        <authorList>
            <consortium name="Ensembl"/>
        </authorList>
    </citation>
    <scope>IDENTIFICATION</scope>
</reference>
<keyword evidence="7" id="KW-0272">Extracellular matrix</keyword>
<comment type="subcellular location">
    <subcellularLocation>
        <location evidence="1">Cell membrane</location>
        <topology evidence="1">Single-pass type I membrane protein</topology>
    </subcellularLocation>
    <subcellularLocation>
        <location evidence="2">Secreted</location>
        <location evidence="2">Extracellular space</location>
        <location evidence="2">Extracellular matrix</location>
    </subcellularLocation>
</comment>
<dbReference type="KEGG" id="gat:120832535"/>
<proteinExistence type="inferred from homology"/>
<dbReference type="SMART" id="SM00241">
    <property type="entry name" value="ZP"/>
    <property type="match status" value="1"/>
</dbReference>
<keyword evidence="12" id="KW-0472">Membrane</keyword>
<dbReference type="InterPro" id="IPR055355">
    <property type="entry name" value="ZP-C"/>
</dbReference>
<dbReference type="InterPro" id="IPR042235">
    <property type="entry name" value="ZP-C_dom"/>
</dbReference>
<dbReference type="GO" id="GO:0031012">
    <property type="term" value="C:extracellular matrix"/>
    <property type="evidence" value="ECO:0007669"/>
    <property type="project" value="TreeGrafter"/>
</dbReference>
<dbReference type="InterPro" id="IPR055356">
    <property type="entry name" value="ZP-N"/>
</dbReference>
<feature type="region of interest" description="Disordered" evidence="16">
    <location>
        <begin position="58"/>
        <end position="85"/>
    </location>
</feature>
<evidence type="ECO:0000256" key="5">
    <source>
        <dbReference type="ARBA" id="ARBA00022475"/>
    </source>
</evidence>
<keyword evidence="10 17" id="KW-0732">Signal</keyword>
<organism evidence="19 20">
    <name type="scientific">Gasterosteus aculeatus aculeatus</name>
    <name type="common">three-spined stickleback</name>
    <dbReference type="NCBI Taxonomy" id="481459"/>
    <lineage>
        <taxon>Eukaryota</taxon>
        <taxon>Metazoa</taxon>
        <taxon>Chordata</taxon>
        <taxon>Craniata</taxon>
        <taxon>Vertebrata</taxon>
        <taxon>Euteleostomi</taxon>
        <taxon>Actinopterygii</taxon>
        <taxon>Neopterygii</taxon>
        <taxon>Teleostei</taxon>
        <taxon>Neoteleostei</taxon>
        <taxon>Acanthomorphata</taxon>
        <taxon>Eupercaria</taxon>
        <taxon>Perciformes</taxon>
        <taxon>Cottioidei</taxon>
        <taxon>Gasterosteales</taxon>
        <taxon>Gasterosteidae</taxon>
        <taxon>Gasterosteus</taxon>
    </lineage>
</organism>
<evidence type="ECO:0000256" key="13">
    <source>
        <dbReference type="ARBA" id="ARBA00023157"/>
    </source>
</evidence>
<feature type="region of interest" description="Disordered" evidence="16">
    <location>
        <begin position="384"/>
        <end position="425"/>
    </location>
</feature>
<dbReference type="AlphaFoldDB" id="A0AAQ4PN16"/>
<keyword evidence="13" id="KW-1015">Disulfide bond</keyword>
<dbReference type="FunFam" id="2.60.40.4100:FF:000002">
    <property type="entry name" value="Zona pellucida sperm-binding protein 3"/>
    <property type="match status" value="1"/>
</dbReference>
<dbReference type="Gene3D" id="2.60.40.3210">
    <property type="entry name" value="Zona pellucida, ZP-N domain"/>
    <property type="match status" value="1"/>
</dbReference>
<evidence type="ECO:0000256" key="12">
    <source>
        <dbReference type="ARBA" id="ARBA00023136"/>
    </source>
</evidence>
<accession>A0AAQ4PN16</accession>
<evidence type="ECO:0000256" key="17">
    <source>
        <dbReference type="SAM" id="SignalP"/>
    </source>
</evidence>
<keyword evidence="8" id="KW-0165">Cleavage on pair of basic residues</keyword>
<evidence type="ECO:0000256" key="10">
    <source>
        <dbReference type="ARBA" id="ARBA00022729"/>
    </source>
</evidence>
<dbReference type="PANTHER" id="PTHR11576">
    <property type="entry name" value="ZONA PELLUCIDA SPERM-BINDING PROTEIN 3"/>
    <property type="match status" value="1"/>
</dbReference>
<dbReference type="GeneTree" id="ENSGT01030000234567"/>
<evidence type="ECO:0000313" key="19">
    <source>
        <dbReference type="Ensembl" id="ENSGACP00000040279.1"/>
    </source>
</evidence>
<dbReference type="Proteomes" id="UP000007635">
    <property type="component" value="Chromosome XV"/>
</dbReference>
<name>A0AAQ4PN16_GASAC</name>
<keyword evidence="20" id="KW-1185">Reference proteome</keyword>
<evidence type="ECO:0000256" key="11">
    <source>
        <dbReference type="ARBA" id="ARBA00022989"/>
    </source>
</evidence>
<dbReference type="GeneID" id="120832535"/>
<evidence type="ECO:0000256" key="1">
    <source>
        <dbReference type="ARBA" id="ARBA00004251"/>
    </source>
</evidence>
<protein>
    <recommendedName>
        <fullName evidence="4">Zona pellucida sperm-binding protein 3</fullName>
    </recommendedName>
    <alternativeName>
        <fullName evidence="15">Zona pellucida glycoprotein 3</fullName>
    </alternativeName>
</protein>
<keyword evidence="11" id="KW-1133">Transmembrane helix</keyword>
<evidence type="ECO:0000256" key="4">
    <source>
        <dbReference type="ARBA" id="ARBA00017980"/>
    </source>
</evidence>
<sequence length="573" mass="64120">MKANWYLSILWSVLSLSHLSCALDTDESPFRIRKRTKSKPPGTGDRGPFTKLRLAGTRLGSRGPYLPPPLPPPAPRSVRPGDAEAKTPPDFAYLPDVSVTCSTSDFVVRVKPSFYGLGAGAEELKLGSSCNSNGVLRPYGDLLFTYPLTSCDAVRESPCGYLIYKYVLHYEPSPRRLPGRAHRIDVDIECRYHRNHHVYQLAVQPTWETTVVRKRLKGAPSDFLMELMDDSWSRPVKFQEYQIGKTINLQVSAPNITTTGKVYINTCYATPSSGSTSSLKYAIIDNFGCMLDSKSDPGGSQFISRTDKTLRFSLKAFQFTFDPDTEVNIHCKVFVMAEDPGPAHKSCTYIANRWKALAGDDSVCKCCDSQCVSSKARRALTEGSASSGPLLVSDQPYSAEDSFPPDGEATINHNDELKSDEDLWESPDFVENDYYEEQDYADEEEGGFILGAMPEPDLDELGFQGRVFTDDKEFEVKDSNPFEEDGFEYVVEESDLNQKEAEVARHWVEAAEMFPPEEHLQMLVSEGEENTKHTGGGGGGEDLWTDSEVEWNNDEGQADLLNDGEMTWFFRWR</sequence>
<evidence type="ECO:0000313" key="20">
    <source>
        <dbReference type="Proteomes" id="UP000007635"/>
    </source>
</evidence>
<feature type="chain" id="PRO_5042985906" description="Zona pellucida sperm-binding protein 3" evidence="17">
    <location>
        <begin position="23"/>
        <end position="573"/>
    </location>
</feature>
<dbReference type="Ensembl" id="ENSGACT00000084030.1">
    <property type="protein sequence ID" value="ENSGACP00000040279.1"/>
    <property type="gene ID" value="ENSGACG00000031329.1"/>
</dbReference>
<dbReference type="Gene3D" id="2.60.40.4100">
    <property type="entry name" value="Zona pellucida, ZP-C domain"/>
    <property type="match status" value="1"/>
</dbReference>
<dbReference type="Pfam" id="PF23344">
    <property type="entry name" value="ZP-N"/>
    <property type="match status" value="1"/>
</dbReference>
<evidence type="ECO:0000256" key="9">
    <source>
        <dbReference type="ARBA" id="ARBA00022692"/>
    </source>
</evidence>
<dbReference type="FunFam" id="2.60.40.3210:FF:000001">
    <property type="entry name" value="Zona pellucida sperm-binding protein 3"/>
    <property type="match status" value="1"/>
</dbReference>
<dbReference type="PROSITE" id="PS51034">
    <property type="entry name" value="ZP_2"/>
    <property type="match status" value="1"/>
</dbReference>
<dbReference type="GO" id="GO:0005886">
    <property type="term" value="C:plasma membrane"/>
    <property type="evidence" value="ECO:0007669"/>
    <property type="project" value="UniProtKB-SubCell"/>
</dbReference>
<evidence type="ECO:0000256" key="14">
    <source>
        <dbReference type="ARBA" id="ARBA00023180"/>
    </source>
</evidence>
<reference evidence="19" key="2">
    <citation type="submission" date="2025-08" db="UniProtKB">
        <authorList>
            <consortium name="Ensembl"/>
        </authorList>
    </citation>
    <scope>IDENTIFICATION</scope>
</reference>
<dbReference type="PANTHER" id="PTHR11576:SF16">
    <property type="entry name" value="ZONA PELLUCIDA SPERM-BINDING PROTEIN 3"/>
    <property type="match status" value="1"/>
</dbReference>
<feature type="signal peptide" evidence="17">
    <location>
        <begin position="1"/>
        <end position="22"/>
    </location>
</feature>
<evidence type="ECO:0000256" key="8">
    <source>
        <dbReference type="ARBA" id="ARBA00022685"/>
    </source>
</evidence>
<dbReference type="InterPro" id="IPR001507">
    <property type="entry name" value="ZP_dom"/>
</dbReference>
<evidence type="ECO:0000256" key="2">
    <source>
        <dbReference type="ARBA" id="ARBA00004498"/>
    </source>
</evidence>
<dbReference type="Pfam" id="PF00100">
    <property type="entry name" value="Zona_pellucida"/>
    <property type="match status" value="1"/>
</dbReference>
<evidence type="ECO:0000256" key="15">
    <source>
        <dbReference type="ARBA" id="ARBA00030824"/>
    </source>
</evidence>
<evidence type="ECO:0000259" key="18">
    <source>
        <dbReference type="PROSITE" id="PS51034"/>
    </source>
</evidence>
<evidence type="ECO:0000256" key="7">
    <source>
        <dbReference type="ARBA" id="ARBA00022530"/>
    </source>
</evidence>
<dbReference type="GO" id="GO:2000344">
    <property type="term" value="P:positive regulation of acrosome reaction"/>
    <property type="evidence" value="ECO:0007669"/>
    <property type="project" value="TreeGrafter"/>
</dbReference>
<feature type="domain" description="ZP" evidence="18">
    <location>
        <begin position="100"/>
        <end position="354"/>
    </location>
</feature>
<comment type="similarity">
    <text evidence="3">Belongs to the ZP domain family. ZPC subfamily.</text>
</comment>